<dbReference type="HOGENOM" id="CLU_3059906_0_0_10"/>
<proteinExistence type="predicted"/>
<keyword evidence="2" id="KW-1185">Reference proteome</keyword>
<dbReference type="EMBL" id="AE006470">
    <property type="protein sequence ID" value="AAM71838.1"/>
    <property type="molecule type" value="Genomic_DNA"/>
</dbReference>
<evidence type="ECO:0000313" key="2">
    <source>
        <dbReference type="Proteomes" id="UP000001007"/>
    </source>
</evidence>
<organism evidence="1 2">
    <name type="scientific">Chlorobaculum tepidum (strain ATCC 49652 / DSM 12025 / NBRC 103806 / TLS)</name>
    <name type="common">Chlorobium tepidum</name>
    <dbReference type="NCBI Taxonomy" id="194439"/>
    <lineage>
        <taxon>Bacteria</taxon>
        <taxon>Pseudomonadati</taxon>
        <taxon>Chlorobiota</taxon>
        <taxon>Chlorobiia</taxon>
        <taxon>Chlorobiales</taxon>
        <taxon>Chlorobiaceae</taxon>
        <taxon>Chlorobaculum</taxon>
    </lineage>
</organism>
<evidence type="ECO:0000313" key="1">
    <source>
        <dbReference type="EMBL" id="AAM71838.1"/>
    </source>
</evidence>
<name>Q8KET6_CHLTE</name>
<sequence length="53" mass="6053">MQQTLSLPSIHHNQRKNAALLAIRISNSFLALSPQQKSNCIVRFYPAKDELIF</sequence>
<protein>
    <submittedName>
        <fullName evidence="1">Uncharacterized protein</fullName>
    </submittedName>
</protein>
<reference evidence="1 2" key="1">
    <citation type="journal article" date="2002" name="Proc. Natl. Acad. Sci. U.S.A.">
        <title>The complete genome sequence of Chlorobium tepidum TLS, a photosynthetic, anaerobic, green-sulfur bacterium.</title>
        <authorList>
            <person name="Eisen J.A."/>
            <person name="Nelson K.E."/>
            <person name="Paulsen I.T."/>
            <person name="Heidelberg J.F."/>
            <person name="Wu M."/>
            <person name="Dodson R.J."/>
            <person name="Deboy R."/>
            <person name="Gwinn M.L."/>
            <person name="Nelson W.C."/>
            <person name="Haft D.H."/>
            <person name="Hickey E.K."/>
            <person name="Peterson J.D."/>
            <person name="Durkin A.S."/>
            <person name="Kolonay J.L."/>
            <person name="Yang F."/>
            <person name="Holt I."/>
            <person name="Umayam L.A."/>
            <person name="Mason T."/>
            <person name="Brenner M."/>
            <person name="Shea T.P."/>
            <person name="Parksey D."/>
            <person name="Nierman W.C."/>
            <person name="Feldblyum T.V."/>
            <person name="Hansen C.L."/>
            <person name="Craven M.B."/>
            <person name="Radune D."/>
            <person name="Vamathevan J."/>
            <person name="Khouri H."/>
            <person name="White O."/>
            <person name="Gruber T.M."/>
            <person name="Ketchum K.A."/>
            <person name="Venter J.C."/>
            <person name="Tettelin H."/>
            <person name="Bryant D.A."/>
            <person name="Fraser C.M."/>
        </authorList>
    </citation>
    <scope>NUCLEOTIDE SEQUENCE [LARGE SCALE GENOMIC DNA]</scope>
    <source>
        <strain evidence="2">ATCC 49652 / DSM 12025 / NBRC 103806 / TLS</strain>
    </source>
</reference>
<dbReference type="AlphaFoldDB" id="Q8KET6"/>
<accession>Q8KET6</accession>
<dbReference type="Proteomes" id="UP000001007">
    <property type="component" value="Chromosome"/>
</dbReference>
<gene>
    <name evidence="1" type="ordered locus">CT0596</name>
</gene>
<dbReference type="KEGG" id="cte:CT0596"/>
<dbReference type="EnsemblBacteria" id="AAM71838">
    <property type="protein sequence ID" value="AAM71838"/>
    <property type="gene ID" value="CT0596"/>
</dbReference>